<reference evidence="1 2" key="1">
    <citation type="submission" date="2019-03" db="EMBL/GenBank/DDBJ databases">
        <title>Subsurface microbial communities from deep shales in Ohio and West Virginia, USA.</title>
        <authorList>
            <person name="Wrighton K."/>
        </authorList>
    </citation>
    <scope>NUCLEOTIDE SEQUENCE [LARGE SCALE GENOMIC DNA]</scope>
    <source>
        <strain evidence="1 2">MSL 6dP</strain>
    </source>
</reference>
<proteinExistence type="predicted"/>
<organism evidence="1 2">
    <name type="scientific">Orenia marismortui</name>
    <dbReference type="NCBI Taxonomy" id="46469"/>
    <lineage>
        <taxon>Bacteria</taxon>
        <taxon>Bacillati</taxon>
        <taxon>Bacillota</taxon>
        <taxon>Clostridia</taxon>
        <taxon>Halanaerobiales</taxon>
        <taxon>Halobacteroidaceae</taxon>
        <taxon>Orenia</taxon>
    </lineage>
</organism>
<protein>
    <submittedName>
        <fullName evidence="1">Uncharacterized protein</fullName>
    </submittedName>
</protein>
<accession>A0A4R8H109</accession>
<keyword evidence="2" id="KW-1185">Reference proteome</keyword>
<comment type="caution">
    <text evidence="1">The sequence shown here is derived from an EMBL/GenBank/DDBJ whole genome shotgun (WGS) entry which is preliminary data.</text>
</comment>
<dbReference type="RefSeq" id="WP_134114892.1">
    <property type="nucleotide sequence ID" value="NZ_SOEG01000003.1"/>
</dbReference>
<sequence length="500" mass="58867">MKKEELNQVINKIYQNISKTNNIISVPYAQNQILAQLGEKVDSKLVKELLIENDELLILTRDQFICKSYFSDLFWNNLAYKTSLAEIKTILKNEYFVLKDIKVKSLLESFEPEFLNFLEKKDSQGPLLVKQDDDLYTIDSEERLLKYGVEHGSVSYDLVQEYSQRYDEDYFDLIGKIVHKNIHCGDYDEEILEKNKYDKNYYRLKDLDYSNDNNALLVDLRLNQLIALLLLMNDRENLINKLNEAKRNKYKRDLTRLGLINSETLIPTREGKELATKIRDIAYSELDYGSINEIEDQKYGIKDLCKLESVKSLEHNDDFWNKAALPLRDHFLSLPSVKIFVSWIKDINRQGKYSMYDLFQYLIEKEYYAELKWLLVGDSPSSSLKKIKSSLDICIQCNSFNSCTSYDKNSNSDKIKFLLDIRNNEASKIISQIKKVNRMYDYLLQKPILIKFIVPYNLTSKAKLIKEKINILKNDEILHKKDGDYCVYRDNWRVNNDLLV</sequence>
<dbReference type="Proteomes" id="UP000295832">
    <property type="component" value="Unassembled WGS sequence"/>
</dbReference>
<evidence type="ECO:0000313" key="2">
    <source>
        <dbReference type="Proteomes" id="UP000295832"/>
    </source>
</evidence>
<dbReference type="EMBL" id="SOEG01000003">
    <property type="protein sequence ID" value="TDX53242.1"/>
    <property type="molecule type" value="Genomic_DNA"/>
</dbReference>
<evidence type="ECO:0000313" key="1">
    <source>
        <dbReference type="EMBL" id="TDX53242.1"/>
    </source>
</evidence>
<name>A0A4R8H109_9FIRM</name>
<gene>
    <name evidence="1" type="ORF">C7959_10394</name>
</gene>
<dbReference type="AlphaFoldDB" id="A0A4R8H109"/>